<evidence type="ECO:0000313" key="4">
    <source>
        <dbReference type="EMBL" id="ANP46027.1"/>
    </source>
</evidence>
<dbReference type="InParanoid" id="A0A1B1AHJ4"/>
<evidence type="ECO:0000259" key="3">
    <source>
        <dbReference type="PROSITE" id="PS50977"/>
    </source>
</evidence>
<dbReference type="InterPro" id="IPR001647">
    <property type="entry name" value="HTH_TetR"/>
</dbReference>
<evidence type="ECO:0000313" key="5">
    <source>
        <dbReference type="Proteomes" id="UP000092498"/>
    </source>
</evidence>
<sequence>MTADGRRQRSDASRRKIALAMLDLLREGEADPSADLVAERAGVGRRTVFRLFSDMDGVFREMHAIMASRLTPEFARSFVANTWRERLDELVERRAKAFEQMLPIKTAADARRYTSNFLRTEHKKITRLQREALIAVLPANLAKGDMLEALDLAMSFETWRRLRYEQELSIKQAQAVLRRILGALVD</sequence>
<dbReference type="AlphaFoldDB" id="A0A1B1AHJ4"/>
<dbReference type="STRING" id="1759059.ATE48_08895"/>
<protein>
    <recommendedName>
        <fullName evidence="3">HTH tetR-type domain-containing protein</fullName>
    </recommendedName>
</protein>
<dbReference type="PROSITE" id="PS50977">
    <property type="entry name" value="HTH_TETR_2"/>
    <property type="match status" value="1"/>
</dbReference>
<dbReference type="Gene3D" id="1.10.357.10">
    <property type="entry name" value="Tetracycline Repressor, domain 2"/>
    <property type="match status" value="1"/>
</dbReference>
<gene>
    <name evidence="4" type="ORF">ATE48_08895</name>
</gene>
<keyword evidence="5" id="KW-1185">Reference proteome</keyword>
<dbReference type="GO" id="GO:0003677">
    <property type="term" value="F:DNA binding"/>
    <property type="evidence" value="ECO:0007669"/>
    <property type="project" value="UniProtKB-UniRule"/>
</dbReference>
<keyword evidence="1 2" id="KW-0238">DNA-binding</keyword>
<evidence type="ECO:0000256" key="1">
    <source>
        <dbReference type="ARBA" id="ARBA00023125"/>
    </source>
</evidence>
<accession>A0A1B1AHJ4</accession>
<name>A0A1B1AHJ4_9PROT</name>
<proteinExistence type="predicted"/>
<dbReference type="SUPFAM" id="SSF46689">
    <property type="entry name" value="Homeodomain-like"/>
    <property type="match status" value="1"/>
</dbReference>
<organism evidence="4 5">
    <name type="scientific">Candidatus Viadribacter manganicus</name>
    <dbReference type="NCBI Taxonomy" id="1759059"/>
    <lineage>
        <taxon>Bacteria</taxon>
        <taxon>Pseudomonadati</taxon>
        <taxon>Pseudomonadota</taxon>
        <taxon>Alphaproteobacteria</taxon>
        <taxon>Hyphomonadales</taxon>
        <taxon>Hyphomonadaceae</taxon>
        <taxon>Candidatus Viadribacter</taxon>
    </lineage>
</organism>
<dbReference type="Proteomes" id="UP000092498">
    <property type="component" value="Chromosome"/>
</dbReference>
<dbReference type="EMBL" id="CP013244">
    <property type="protein sequence ID" value="ANP46027.1"/>
    <property type="molecule type" value="Genomic_DNA"/>
</dbReference>
<evidence type="ECO:0000256" key="2">
    <source>
        <dbReference type="PROSITE-ProRule" id="PRU00335"/>
    </source>
</evidence>
<dbReference type="InterPro" id="IPR009057">
    <property type="entry name" value="Homeodomain-like_sf"/>
</dbReference>
<dbReference type="KEGG" id="cbot:ATE48_08895"/>
<reference evidence="4 5" key="1">
    <citation type="submission" date="2015-11" db="EMBL/GenBank/DDBJ databases">
        <title>Whole-Genome Sequence of Candidatus Oderbacter manganicum from the National Park Lower Oder Valley, Germany.</title>
        <authorList>
            <person name="Braun B."/>
            <person name="Liere K."/>
            <person name="Szewzyk U."/>
        </authorList>
    </citation>
    <scope>NUCLEOTIDE SEQUENCE [LARGE SCALE GENOMIC DNA]</scope>
    <source>
        <strain evidence="4 5">OTSz_A_272</strain>
    </source>
</reference>
<feature type="domain" description="HTH tetR-type" evidence="3">
    <location>
        <begin position="11"/>
        <end position="70"/>
    </location>
</feature>
<feature type="DNA-binding region" description="H-T-H motif" evidence="2">
    <location>
        <begin position="33"/>
        <end position="52"/>
    </location>
</feature>